<name>A0A0P9IRL8_PSESX</name>
<protein>
    <submittedName>
        <fullName evidence="1">Uncharacterized protein</fullName>
    </submittedName>
</protein>
<sequence>MKKQANIETFTAGAVIFDPAVLCRFAAAYCPEVDDLFAFFIEESEVGRLAVQAGVVLPMYEIPEAHYLFRLSEKSDDLPIELPGAVIQHNGIPLRIESGVLVVADLYALMDWDPAFFLNFKDQRALGLGNADYLEVSSGLYSMGVTGWVEANGDCTRLVYELSLDSVETLPVLHESACFGEWDFAIKHS</sequence>
<reference evidence="1 2" key="1">
    <citation type="submission" date="2018-04" db="EMBL/GenBank/DDBJ databases">
        <authorList>
            <person name="Cha J.-S."/>
        </authorList>
    </citation>
    <scope>NUCLEOTIDE SEQUENCE [LARGE SCALE GENOMIC DNA]</scope>
    <source>
        <strain evidence="1 2">LMG5095</strain>
    </source>
</reference>
<gene>
    <name evidence="1" type="ORF">DA456_08135</name>
</gene>
<evidence type="ECO:0000313" key="2">
    <source>
        <dbReference type="Proteomes" id="UP000240475"/>
    </source>
</evidence>
<proteinExistence type="predicted"/>
<organism evidence="1 2">
    <name type="scientific">Pseudomonas syringae pv. atrofaciens</name>
    <dbReference type="NCBI Taxonomy" id="192087"/>
    <lineage>
        <taxon>Bacteria</taxon>
        <taxon>Pseudomonadati</taxon>
        <taxon>Pseudomonadota</taxon>
        <taxon>Gammaproteobacteria</taxon>
        <taxon>Pseudomonadales</taxon>
        <taxon>Pseudomonadaceae</taxon>
        <taxon>Pseudomonas</taxon>
        <taxon>Pseudomonas syringae</taxon>
    </lineage>
</organism>
<evidence type="ECO:0000313" key="1">
    <source>
        <dbReference type="EMBL" id="AVX23374.1"/>
    </source>
</evidence>
<dbReference type="AlphaFoldDB" id="A0A0P9IRL8"/>
<dbReference type="Proteomes" id="UP000240475">
    <property type="component" value="Chromosome"/>
</dbReference>
<dbReference type="EMBL" id="CP028490">
    <property type="protein sequence ID" value="AVX23374.1"/>
    <property type="molecule type" value="Genomic_DNA"/>
</dbReference>
<dbReference type="RefSeq" id="WP_017277846.1">
    <property type="nucleotide sequence ID" value="NZ_CP028490.1"/>
</dbReference>
<accession>A0A0P9IRL8</accession>